<dbReference type="SMR" id="B4R5A9"/>
<dbReference type="PANTHER" id="PTHR24264">
    <property type="entry name" value="TRYPSIN-RELATED"/>
    <property type="match status" value="1"/>
</dbReference>
<name>B4R5A9_DROSI</name>
<feature type="domain" description="Peptidase S1" evidence="6">
    <location>
        <begin position="32"/>
        <end position="271"/>
    </location>
</feature>
<keyword evidence="2" id="KW-0378">Hydrolase</keyword>
<dbReference type="SUPFAM" id="SSF50494">
    <property type="entry name" value="Trypsin-like serine proteases"/>
    <property type="match status" value="2"/>
</dbReference>
<dbReference type="CDD" id="cd00190">
    <property type="entry name" value="Tryp_SPc"/>
    <property type="match status" value="1"/>
</dbReference>
<sequence length="391" mass="41824">MAKVWAIVLLLGALASGESLASETTGKIEPKIVGGYDTTIEQVSYQVSIRLTANERKSYGSGHLCGGVVISQRLVATAAHCCYITDKKKYRTAGEFVLVMGSTYLTSSTDRTLMYYLQQLITHENYNPEALTNDIALMFINGYIPWNWPTVTALALNSQLVATNTDCLISGWGLLQQSGTFSSNTLQAATVPIVSYATCRISYNSVPVSQVCAGYWTGGVDACQGDSGGPMSCNGMLAGIVSYGAGCAAPGYPGVYTNVSFYYDWIVQKNNSLNYTIYHNGGVRQGSNWSYLGILPLLGGIDACQGDSGGPLICDGRLAGIISWGVGCADPGYPGVYTNVSHFLKWIRRANASLDYSDYRQIPPLNPASRRSVSSSCLGIGVLALAMSLRL</sequence>
<dbReference type="GO" id="GO:0006508">
    <property type="term" value="P:proteolysis"/>
    <property type="evidence" value="ECO:0007669"/>
    <property type="project" value="UniProtKB-KW"/>
</dbReference>
<keyword evidence="3" id="KW-0720">Serine protease</keyword>
<dbReference type="AlphaFoldDB" id="B4R5A9"/>
<proteinExistence type="predicted"/>
<keyword evidence="8" id="KW-1185">Reference proteome</keyword>
<dbReference type="PhylomeDB" id="B4R5A9"/>
<evidence type="ECO:0000259" key="6">
    <source>
        <dbReference type="PROSITE" id="PS50240"/>
    </source>
</evidence>
<dbReference type="GO" id="GO:0005615">
    <property type="term" value="C:extracellular space"/>
    <property type="evidence" value="ECO:0007669"/>
    <property type="project" value="TreeGrafter"/>
</dbReference>
<dbReference type="EMBL" id="CM000366">
    <property type="protein sequence ID" value="EDX17205.1"/>
    <property type="molecule type" value="Genomic_DNA"/>
</dbReference>
<dbReference type="Gene3D" id="2.40.10.10">
    <property type="entry name" value="Trypsin-like serine proteases"/>
    <property type="match status" value="2"/>
</dbReference>
<evidence type="ECO:0000256" key="5">
    <source>
        <dbReference type="SAM" id="SignalP"/>
    </source>
</evidence>
<dbReference type="InterPro" id="IPR033116">
    <property type="entry name" value="TRYPSIN_SER"/>
</dbReference>
<protein>
    <submittedName>
        <fullName evidence="7">GD16771</fullName>
    </submittedName>
</protein>
<dbReference type="PRINTS" id="PR00722">
    <property type="entry name" value="CHYMOTRYPSIN"/>
</dbReference>
<keyword evidence="4" id="KW-1015">Disulfide bond</keyword>
<dbReference type="GO" id="GO:0004252">
    <property type="term" value="F:serine-type endopeptidase activity"/>
    <property type="evidence" value="ECO:0007669"/>
    <property type="project" value="InterPro"/>
</dbReference>
<dbReference type="OMA" id="AHCCYIT"/>
<dbReference type="PROSITE" id="PS00135">
    <property type="entry name" value="TRYPSIN_SER"/>
    <property type="match status" value="2"/>
</dbReference>
<reference evidence="7 8" key="1">
    <citation type="journal article" date="2007" name="Nature">
        <title>Evolution of genes and genomes on the Drosophila phylogeny.</title>
        <authorList>
            <consortium name="Drosophila 12 Genomes Consortium"/>
            <person name="Clark A.G."/>
            <person name="Eisen M.B."/>
            <person name="Smith D.R."/>
            <person name="Bergman C.M."/>
            <person name="Oliver B."/>
            <person name="Markow T.A."/>
            <person name="Kaufman T.C."/>
            <person name="Kellis M."/>
            <person name="Gelbart W."/>
            <person name="Iyer V.N."/>
            <person name="Pollard D.A."/>
            <person name="Sackton T.B."/>
            <person name="Larracuente A.M."/>
            <person name="Singh N.D."/>
            <person name="Abad J.P."/>
            <person name="Abt D.N."/>
            <person name="Adryan B."/>
            <person name="Aguade M."/>
            <person name="Akashi H."/>
            <person name="Anderson W.W."/>
            <person name="Aquadro C.F."/>
            <person name="Ardell D.H."/>
            <person name="Arguello R."/>
            <person name="Artieri C.G."/>
            <person name="Barbash D.A."/>
            <person name="Barker D."/>
            <person name="Barsanti P."/>
            <person name="Batterham P."/>
            <person name="Batzoglou S."/>
            <person name="Begun D."/>
            <person name="Bhutkar A."/>
            <person name="Blanco E."/>
            <person name="Bosak S.A."/>
            <person name="Bradley R.K."/>
            <person name="Brand A.D."/>
            <person name="Brent M.R."/>
            <person name="Brooks A.N."/>
            <person name="Brown R.H."/>
            <person name="Butlin R.K."/>
            <person name="Caggese C."/>
            <person name="Calvi B.R."/>
            <person name="Bernardo de Carvalho A."/>
            <person name="Caspi A."/>
            <person name="Castrezana S."/>
            <person name="Celniker S.E."/>
            <person name="Chang J.L."/>
            <person name="Chapple C."/>
            <person name="Chatterji S."/>
            <person name="Chinwalla A."/>
            <person name="Civetta A."/>
            <person name="Clifton S.W."/>
            <person name="Comeron J.M."/>
            <person name="Costello J.C."/>
            <person name="Coyne J.A."/>
            <person name="Daub J."/>
            <person name="David R.G."/>
            <person name="Delcher A.L."/>
            <person name="Delehaunty K."/>
            <person name="Do C.B."/>
            <person name="Ebling H."/>
            <person name="Edwards K."/>
            <person name="Eickbush T."/>
            <person name="Evans J.D."/>
            <person name="Filipski A."/>
            <person name="Findeiss S."/>
            <person name="Freyhult E."/>
            <person name="Fulton L."/>
            <person name="Fulton R."/>
            <person name="Garcia A.C."/>
            <person name="Gardiner A."/>
            <person name="Garfield D.A."/>
            <person name="Garvin B.E."/>
            <person name="Gibson G."/>
            <person name="Gilbert D."/>
            <person name="Gnerre S."/>
            <person name="Godfrey J."/>
            <person name="Good R."/>
            <person name="Gotea V."/>
            <person name="Gravely B."/>
            <person name="Greenberg A.J."/>
            <person name="Griffiths-Jones S."/>
            <person name="Gross S."/>
            <person name="Guigo R."/>
            <person name="Gustafson E.A."/>
            <person name="Haerty W."/>
            <person name="Hahn M.W."/>
            <person name="Halligan D.L."/>
            <person name="Halpern A.L."/>
            <person name="Halter G.M."/>
            <person name="Han M.V."/>
            <person name="Heger A."/>
            <person name="Hillier L."/>
            <person name="Hinrichs A.S."/>
            <person name="Holmes I."/>
            <person name="Hoskins R.A."/>
            <person name="Hubisz M.J."/>
            <person name="Hultmark D."/>
            <person name="Huntley M.A."/>
            <person name="Jaffe D.B."/>
            <person name="Jagadeeshan S."/>
            <person name="Jeck W.R."/>
            <person name="Johnson J."/>
            <person name="Jones C.D."/>
            <person name="Jordan W.C."/>
            <person name="Karpen G.H."/>
            <person name="Kataoka E."/>
            <person name="Keightley P.D."/>
            <person name="Kheradpour P."/>
            <person name="Kirkness E.F."/>
            <person name="Koerich L.B."/>
            <person name="Kristiansen K."/>
            <person name="Kudrna D."/>
            <person name="Kulathinal R.J."/>
            <person name="Kumar S."/>
            <person name="Kwok R."/>
            <person name="Lander E."/>
            <person name="Langley C.H."/>
            <person name="Lapoint R."/>
            <person name="Lazzaro B.P."/>
            <person name="Lee S.J."/>
            <person name="Levesque L."/>
            <person name="Li R."/>
            <person name="Lin C.F."/>
            <person name="Lin M.F."/>
            <person name="Lindblad-Toh K."/>
            <person name="Llopart A."/>
            <person name="Long M."/>
            <person name="Low L."/>
            <person name="Lozovsky E."/>
            <person name="Lu J."/>
            <person name="Luo M."/>
            <person name="Machado C.A."/>
            <person name="Makalowski W."/>
            <person name="Marzo M."/>
            <person name="Matsuda M."/>
            <person name="Matzkin L."/>
            <person name="McAllister B."/>
            <person name="McBride C.S."/>
            <person name="McKernan B."/>
            <person name="McKernan K."/>
            <person name="Mendez-Lago M."/>
            <person name="Minx P."/>
            <person name="Mollenhauer M.U."/>
            <person name="Montooth K."/>
            <person name="Mount S.M."/>
            <person name="Mu X."/>
            <person name="Myers E."/>
            <person name="Negre B."/>
            <person name="Newfeld S."/>
            <person name="Nielsen R."/>
            <person name="Noor M.A."/>
            <person name="O'Grady P."/>
            <person name="Pachter L."/>
            <person name="Papaceit M."/>
            <person name="Parisi M.J."/>
            <person name="Parisi M."/>
            <person name="Parts L."/>
            <person name="Pedersen J.S."/>
            <person name="Pesole G."/>
            <person name="Phillippy A.M."/>
            <person name="Ponting C.P."/>
            <person name="Pop M."/>
            <person name="Porcelli D."/>
            <person name="Powell J.R."/>
            <person name="Prohaska S."/>
            <person name="Pruitt K."/>
            <person name="Puig M."/>
            <person name="Quesneville H."/>
            <person name="Ram K.R."/>
            <person name="Rand D."/>
            <person name="Rasmussen M.D."/>
            <person name="Reed L.K."/>
            <person name="Reenan R."/>
            <person name="Reily A."/>
            <person name="Remington K.A."/>
            <person name="Rieger T.T."/>
            <person name="Ritchie M.G."/>
            <person name="Robin C."/>
            <person name="Rogers Y.H."/>
            <person name="Rohde C."/>
            <person name="Rozas J."/>
            <person name="Rubenfield M.J."/>
            <person name="Ruiz A."/>
            <person name="Russo S."/>
            <person name="Salzberg S.L."/>
            <person name="Sanchez-Gracia A."/>
            <person name="Saranga D.J."/>
            <person name="Sato H."/>
            <person name="Schaeffer S.W."/>
            <person name="Schatz M.C."/>
            <person name="Schlenke T."/>
            <person name="Schwartz R."/>
            <person name="Segarra C."/>
            <person name="Singh R.S."/>
            <person name="Sirot L."/>
            <person name="Sirota M."/>
            <person name="Sisneros N.B."/>
            <person name="Smith C.D."/>
            <person name="Smith T.F."/>
            <person name="Spieth J."/>
            <person name="Stage D.E."/>
            <person name="Stark A."/>
            <person name="Stephan W."/>
            <person name="Strausberg R.L."/>
            <person name="Strempel S."/>
            <person name="Sturgill D."/>
            <person name="Sutton G."/>
            <person name="Sutton G.G."/>
            <person name="Tao W."/>
            <person name="Teichmann S."/>
            <person name="Tobari Y.N."/>
            <person name="Tomimura Y."/>
            <person name="Tsolas J.M."/>
            <person name="Valente V.L."/>
            <person name="Venter E."/>
            <person name="Venter J.C."/>
            <person name="Vicario S."/>
            <person name="Vieira F.G."/>
            <person name="Vilella A.J."/>
            <person name="Villasante A."/>
            <person name="Walenz B."/>
            <person name="Wang J."/>
            <person name="Wasserman M."/>
            <person name="Watts T."/>
            <person name="Wilson D."/>
            <person name="Wilson R.K."/>
            <person name="Wing R.A."/>
            <person name="Wolfner M.F."/>
            <person name="Wong A."/>
            <person name="Wong G.K."/>
            <person name="Wu C.I."/>
            <person name="Wu G."/>
            <person name="Yamamoto D."/>
            <person name="Yang H.P."/>
            <person name="Yang S.P."/>
            <person name="Yorke J.A."/>
            <person name="Yoshida K."/>
            <person name="Zdobnov E."/>
            <person name="Zhang P."/>
            <person name="Zhang Y."/>
            <person name="Zimin A.V."/>
            <person name="Baldwin J."/>
            <person name="Abdouelleil A."/>
            <person name="Abdulkadir J."/>
            <person name="Abebe A."/>
            <person name="Abera B."/>
            <person name="Abreu J."/>
            <person name="Acer S.C."/>
            <person name="Aftuck L."/>
            <person name="Alexander A."/>
            <person name="An P."/>
            <person name="Anderson E."/>
            <person name="Anderson S."/>
            <person name="Arachi H."/>
            <person name="Azer M."/>
            <person name="Bachantsang P."/>
            <person name="Barry A."/>
            <person name="Bayul T."/>
            <person name="Berlin A."/>
            <person name="Bessette D."/>
            <person name="Bloom T."/>
            <person name="Blye J."/>
            <person name="Boguslavskiy L."/>
            <person name="Bonnet C."/>
            <person name="Boukhgalter B."/>
            <person name="Bourzgui I."/>
            <person name="Brown A."/>
            <person name="Cahill P."/>
            <person name="Channer S."/>
            <person name="Cheshatsang Y."/>
            <person name="Chuda L."/>
            <person name="Citroen M."/>
            <person name="Collymore A."/>
            <person name="Cooke P."/>
            <person name="Costello M."/>
            <person name="D'Aco K."/>
            <person name="Daza R."/>
            <person name="De Haan G."/>
            <person name="DeGray S."/>
            <person name="DeMaso C."/>
            <person name="Dhargay N."/>
            <person name="Dooley K."/>
            <person name="Dooley E."/>
            <person name="Doricent M."/>
            <person name="Dorje P."/>
            <person name="Dorjee K."/>
            <person name="Dupes A."/>
            <person name="Elong R."/>
            <person name="Falk J."/>
            <person name="Farina A."/>
            <person name="Faro S."/>
            <person name="Ferguson D."/>
            <person name="Fisher S."/>
            <person name="Foley C.D."/>
            <person name="Franke A."/>
            <person name="Friedrich D."/>
            <person name="Gadbois L."/>
            <person name="Gearin G."/>
            <person name="Gearin C.R."/>
            <person name="Giannoukos G."/>
            <person name="Goode T."/>
            <person name="Graham J."/>
            <person name="Grandbois E."/>
            <person name="Grewal S."/>
            <person name="Gyaltsen K."/>
            <person name="Hafez N."/>
            <person name="Hagos B."/>
            <person name="Hall J."/>
            <person name="Henson C."/>
            <person name="Hollinger A."/>
            <person name="Honan T."/>
            <person name="Huard M.D."/>
            <person name="Hughes L."/>
            <person name="Hurhula B."/>
            <person name="Husby M.E."/>
            <person name="Kamat A."/>
            <person name="Kanga B."/>
            <person name="Kashin S."/>
            <person name="Khazanovich D."/>
            <person name="Kisner P."/>
            <person name="Lance K."/>
            <person name="Lara M."/>
            <person name="Lee W."/>
            <person name="Lennon N."/>
            <person name="Letendre F."/>
            <person name="LeVine R."/>
            <person name="Lipovsky A."/>
            <person name="Liu X."/>
            <person name="Liu J."/>
            <person name="Liu S."/>
            <person name="Lokyitsang T."/>
            <person name="Lokyitsang Y."/>
            <person name="Lubonja R."/>
            <person name="Lui A."/>
            <person name="MacDonald P."/>
            <person name="Magnisalis V."/>
            <person name="Maru K."/>
            <person name="Matthews C."/>
            <person name="McCusker W."/>
            <person name="McDonough S."/>
            <person name="Mehta T."/>
            <person name="Meldrim J."/>
            <person name="Meneus L."/>
            <person name="Mihai O."/>
            <person name="Mihalev A."/>
            <person name="Mihova T."/>
            <person name="Mittelman R."/>
            <person name="Mlenga V."/>
            <person name="Montmayeur A."/>
            <person name="Mulrain L."/>
            <person name="Navidi A."/>
            <person name="Naylor J."/>
            <person name="Negash T."/>
            <person name="Nguyen T."/>
            <person name="Nguyen N."/>
            <person name="Nicol R."/>
            <person name="Norbu C."/>
            <person name="Norbu N."/>
            <person name="Novod N."/>
            <person name="O'Neill B."/>
            <person name="Osman S."/>
            <person name="Markiewicz E."/>
            <person name="Oyono O.L."/>
            <person name="Patti C."/>
            <person name="Phunkhang P."/>
            <person name="Pierre F."/>
            <person name="Priest M."/>
            <person name="Raghuraman S."/>
            <person name="Rege F."/>
            <person name="Reyes R."/>
            <person name="Rise C."/>
            <person name="Rogov P."/>
            <person name="Ross K."/>
            <person name="Ryan E."/>
            <person name="Settipalli S."/>
            <person name="Shea T."/>
            <person name="Sherpa N."/>
            <person name="Shi L."/>
            <person name="Shih D."/>
            <person name="Sparrow T."/>
            <person name="Spaulding J."/>
            <person name="Stalker J."/>
            <person name="Stange-Thomann N."/>
            <person name="Stavropoulos S."/>
            <person name="Stone C."/>
            <person name="Strader C."/>
            <person name="Tesfaye S."/>
            <person name="Thomson T."/>
            <person name="Thoulutsang Y."/>
            <person name="Thoulutsang D."/>
            <person name="Topham K."/>
            <person name="Topping I."/>
            <person name="Tsamla T."/>
            <person name="Vassiliev H."/>
            <person name="Vo A."/>
            <person name="Wangchuk T."/>
            <person name="Wangdi T."/>
            <person name="Weiand M."/>
            <person name="Wilkinson J."/>
            <person name="Wilson A."/>
            <person name="Yadav S."/>
            <person name="Young G."/>
            <person name="Yu Q."/>
            <person name="Zembek L."/>
            <person name="Zhong D."/>
            <person name="Zimmer A."/>
            <person name="Zwirko Z."/>
            <person name="Jaffe D.B."/>
            <person name="Alvarez P."/>
            <person name="Brockman W."/>
            <person name="Butler J."/>
            <person name="Chin C."/>
            <person name="Gnerre S."/>
            <person name="Grabherr M."/>
            <person name="Kleber M."/>
            <person name="Mauceli E."/>
            <person name="MacCallum I."/>
        </authorList>
    </citation>
    <scope>NUCLEOTIDE SEQUENCE [LARGE SCALE GENOMIC DNA]</scope>
    <source>
        <strain evidence="8">white501</strain>
    </source>
</reference>
<dbReference type="InterPro" id="IPR043504">
    <property type="entry name" value="Peptidase_S1_PA_chymotrypsin"/>
</dbReference>
<dbReference type="Proteomes" id="UP000000304">
    <property type="component" value="Chromosome X"/>
</dbReference>
<evidence type="ECO:0000313" key="8">
    <source>
        <dbReference type="Proteomes" id="UP000000304"/>
    </source>
</evidence>
<feature type="signal peptide" evidence="5">
    <location>
        <begin position="1"/>
        <end position="21"/>
    </location>
</feature>
<dbReference type="Bgee" id="FBgn0188359">
    <property type="expression patterns" value="Expressed in embryo and 3 other cell types or tissues"/>
</dbReference>
<evidence type="ECO:0000313" key="7">
    <source>
        <dbReference type="EMBL" id="EDX17205.1"/>
    </source>
</evidence>
<keyword evidence="1" id="KW-0645">Protease</keyword>
<dbReference type="InterPro" id="IPR001254">
    <property type="entry name" value="Trypsin_dom"/>
</dbReference>
<evidence type="ECO:0000256" key="1">
    <source>
        <dbReference type="ARBA" id="ARBA00022670"/>
    </source>
</evidence>
<accession>B4R5A9</accession>
<evidence type="ECO:0000256" key="3">
    <source>
        <dbReference type="ARBA" id="ARBA00022825"/>
    </source>
</evidence>
<dbReference type="HOGENOM" id="CLU_006842_7_0_1"/>
<keyword evidence="5" id="KW-0732">Signal</keyword>
<dbReference type="Pfam" id="PF00089">
    <property type="entry name" value="Trypsin"/>
    <property type="match status" value="2"/>
</dbReference>
<dbReference type="MEROPS" id="S01.A78"/>
<dbReference type="InterPro" id="IPR050127">
    <property type="entry name" value="Serine_Proteases_S1"/>
</dbReference>
<dbReference type="PROSITE" id="PS50240">
    <property type="entry name" value="TRYPSIN_DOM"/>
    <property type="match status" value="2"/>
</dbReference>
<dbReference type="FunFam" id="2.40.10.10:FF:000111">
    <property type="entry name" value="Blast:Serine protease nudel"/>
    <property type="match status" value="1"/>
</dbReference>
<dbReference type="SMART" id="SM00020">
    <property type="entry name" value="Tryp_SPc"/>
    <property type="match status" value="1"/>
</dbReference>
<feature type="domain" description="Peptidase S1" evidence="6">
    <location>
        <begin position="293"/>
        <end position="352"/>
    </location>
</feature>
<evidence type="ECO:0000256" key="2">
    <source>
        <dbReference type="ARBA" id="ARBA00022801"/>
    </source>
</evidence>
<dbReference type="PANTHER" id="PTHR24264:SF20">
    <property type="entry name" value="TRYPSIN-LIKE"/>
    <property type="match status" value="1"/>
</dbReference>
<feature type="chain" id="PRO_5002822194" evidence="5">
    <location>
        <begin position="22"/>
        <end position="391"/>
    </location>
</feature>
<dbReference type="InterPro" id="IPR001314">
    <property type="entry name" value="Peptidase_S1A"/>
</dbReference>
<dbReference type="InterPro" id="IPR009003">
    <property type="entry name" value="Peptidase_S1_PA"/>
</dbReference>
<evidence type="ECO:0000256" key="4">
    <source>
        <dbReference type="ARBA" id="ARBA00023157"/>
    </source>
</evidence>
<dbReference type="OrthoDB" id="10059102at2759"/>
<organism evidence="7 8">
    <name type="scientific">Drosophila simulans</name>
    <name type="common">Fruit fly</name>
    <dbReference type="NCBI Taxonomy" id="7240"/>
    <lineage>
        <taxon>Eukaryota</taxon>
        <taxon>Metazoa</taxon>
        <taxon>Ecdysozoa</taxon>
        <taxon>Arthropoda</taxon>
        <taxon>Hexapoda</taxon>
        <taxon>Insecta</taxon>
        <taxon>Pterygota</taxon>
        <taxon>Neoptera</taxon>
        <taxon>Endopterygota</taxon>
        <taxon>Diptera</taxon>
        <taxon>Brachycera</taxon>
        <taxon>Muscomorpha</taxon>
        <taxon>Ephydroidea</taxon>
        <taxon>Drosophilidae</taxon>
        <taxon>Drosophila</taxon>
        <taxon>Sophophora</taxon>
    </lineage>
</organism>
<gene>
    <name evidence="7" type="primary">Dsim\GD16771</name>
    <name evidence="7" type="ORF">Dsim_GD16771</name>
</gene>
<dbReference type="STRING" id="7240.B4R5A9"/>